<evidence type="ECO:0000313" key="8">
    <source>
        <dbReference type="EMBL" id="CAH1101111.1"/>
    </source>
</evidence>
<keyword evidence="5" id="KW-0539">Nucleus</keyword>
<sequence length="702" mass="83541">MDIKIEPIEEDQPDLIDLNLLKTEKSEDLQCPTCSETFNCQFLLKVHQMLHDPNDYCFICKRRYPNNIDVHVLGKHFNQCELCLKTFTERKAMKRHMELHTGELTYLKCNQCDKIFRQAGSLGVHIRATHQGLKPFTCTQCEVPVSFTTNSALKRHINKFHNPNCPRVDYIKVQECSFCHEPQRGWKMKRDHEIQHRTSKICKSCDKMFKNLLELRKHFAVEHAKPGWFPCEECWRNFNAPYLLKKHKEIHQGKRYSCEECDLFYLNRSSLHKHRRMYHNPDNPMKIDQNNLKCRYCSKSFLSIRQKQIHIFKNYCTKGKPVCQICQKTYPSPYSLSRHMHRSHTLLDTCPHCQNQYSQRQLKRHLKTIHQERKCHHCQEVFYIYERYHEHLLSHNVDIRCGVCGKDLRMGNIEKHMQKWHQNQDAPTEECKYCRKTVVNLNIHVANVHTCPLCDLNGKLFTTMGLRMHYKRHHPQDIKCSKCDENISISHMKSHVSKVHNRKRFYLCDKCGILFYNLVHYKRHIMRHLVCTIGCMMCGRKFIGERKLKMHRCVKKTGWTKIKSGIPDIRRNHSTRISLNLGEHQVVEDKRTKEVERLGRSGNRNYRCKTCFNRLIGLRSAKKHHCGENREIGRRKFCKLCGIKFFTKNAARMRDHILRCKLFKTEEKSLDYVNGEENLLLENDLKVEIDVKIEETEGYTDV</sequence>
<feature type="domain" description="C2H2-type" evidence="7">
    <location>
        <begin position="78"/>
        <end position="105"/>
    </location>
</feature>
<reference evidence="8" key="1">
    <citation type="submission" date="2022-01" db="EMBL/GenBank/DDBJ databases">
        <authorList>
            <person name="King R."/>
        </authorList>
    </citation>
    <scope>NUCLEOTIDE SEQUENCE</scope>
</reference>
<evidence type="ECO:0000256" key="2">
    <source>
        <dbReference type="ARBA" id="ARBA00022737"/>
    </source>
</evidence>
<dbReference type="Gene3D" id="3.30.160.60">
    <property type="entry name" value="Classic Zinc Finger"/>
    <property type="match status" value="5"/>
</dbReference>
<keyword evidence="9" id="KW-1185">Reference proteome</keyword>
<dbReference type="SMART" id="SM00355">
    <property type="entry name" value="ZnF_C2H2"/>
    <property type="match status" value="16"/>
</dbReference>
<dbReference type="EMBL" id="OV651823">
    <property type="protein sequence ID" value="CAH1101111.1"/>
    <property type="molecule type" value="Genomic_DNA"/>
</dbReference>
<dbReference type="AlphaFoldDB" id="A0A9P0CN29"/>
<evidence type="ECO:0000313" key="9">
    <source>
        <dbReference type="Proteomes" id="UP001153636"/>
    </source>
</evidence>
<proteinExistence type="predicted"/>
<dbReference type="GO" id="GO:0008270">
    <property type="term" value="F:zinc ion binding"/>
    <property type="evidence" value="ECO:0007669"/>
    <property type="project" value="UniProtKB-KW"/>
</dbReference>
<keyword evidence="3 6" id="KW-0863">Zinc-finger</keyword>
<feature type="domain" description="C2H2-type" evidence="7">
    <location>
        <begin position="229"/>
        <end position="256"/>
    </location>
</feature>
<protein>
    <recommendedName>
        <fullName evidence="7">C2H2-type domain-containing protein</fullName>
    </recommendedName>
</protein>
<dbReference type="Proteomes" id="UP001153636">
    <property type="component" value="Chromosome 11"/>
</dbReference>
<keyword evidence="4" id="KW-0862">Zinc</keyword>
<organism evidence="8 9">
    <name type="scientific">Psylliodes chrysocephalus</name>
    <dbReference type="NCBI Taxonomy" id="3402493"/>
    <lineage>
        <taxon>Eukaryota</taxon>
        <taxon>Metazoa</taxon>
        <taxon>Ecdysozoa</taxon>
        <taxon>Arthropoda</taxon>
        <taxon>Hexapoda</taxon>
        <taxon>Insecta</taxon>
        <taxon>Pterygota</taxon>
        <taxon>Neoptera</taxon>
        <taxon>Endopterygota</taxon>
        <taxon>Coleoptera</taxon>
        <taxon>Polyphaga</taxon>
        <taxon>Cucujiformia</taxon>
        <taxon>Chrysomeloidea</taxon>
        <taxon>Chrysomelidae</taxon>
        <taxon>Galerucinae</taxon>
        <taxon>Alticini</taxon>
        <taxon>Psylliodes</taxon>
    </lineage>
</organism>
<dbReference type="PROSITE" id="PS00028">
    <property type="entry name" value="ZINC_FINGER_C2H2_1"/>
    <property type="match status" value="8"/>
</dbReference>
<evidence type="ECO:0000256" key="3">
    <source>
        <dbReference type="ARBA" id="ARBA00022771"/>
    </source>
</evidence>
<name>A0A9P0CN29_9CUCU</name>
<dbReference type="InterPro" id="IPR050826">
    <property type="entry name" value="Krueppel_C2H2_ZnFinger"/>
</dbReference>
<dbReference type="PANTHER" id="PTHR24377">
    <property type="entry name" value="IP01015P-RELATED"/>
    <property type="match status" value="1"/>
</dbReference>
<dbReference type="PROSITE" id="PS50157">
    <property type="entry name" value="ZINC_FINGER_C2H2_2"/>
    <property type="match status" value="5"/>
</dbReference>
<keyword evidence="1" id="KW-0479">Metal-binding</keyword>
<evidence type="ECO:0000256" key="6">
    <source>
        <dbReference type="PROSITE-ProRule" id="PRU00042"/>
    </source>
</evidence>
<accession>A0A9P0CN29</accession>
<feature type="domain" description="C2H2-type" evidence="7">
    <location>
        <begin position="256"/>
        <end position="284"/>
    </location>
</feature>
<keyword evidence="2" id="KW-0677">Repeat</keyword>
<dbReference type="SUPFAM" id="SSF57667">
    <property type="entry name" value="beta-beta-alpha zinc fingers"/>
    <property type="match status" value="4"/>
</dbReference>
<evidence type="ECO:0000256" key="4">
    <source>
        <dbReference type="ARBA" id="ARBA00022833"/>
    </source>
</evidence>
<evidence type="ECO:0000259" key="7">
    <source>
        <dbReference type="PROSITE" id="PS50157"/>
    </source>
</evidence>
<feature type="domain" description="C2H2-type" evidence="7">
    <location>
        <begin position="107"/>
        <end position="135"/>
    </location>
</feature>
<dbReference type="Pfam" id="PF00096">
    <property type="entry name" value="zf-C2H2"/>
    <property type="match status" value="2"/>
</dbReference>
<dbReference type="OrthoDB" id="6747683at2759"/>
<gene>
    <name evidence="8" type="ORF">PSYICH_LOCUS2779</name>
</gene>
<evidence type="ECO:0000256" key="1">
    <source>
        <dbReference type="ARBA" id="ARBA00022723"/>
    </source>
</evidence>
<evidence type="ECO:0000256" key="5">
    <source>
        <dbReference type="ARBA" id="ARBA00023242"/>
    </source>
</evidence>
<dbReference type="InterPro" id="IPR036236">
    <property type="entry name" value="Znf_C2H2_sf"/>
</dbReference>
<feature type="domain" description="C2H2-type" evidence="7">
    <location>
        <begin position="29"/>
        <end position="56"/>
    </location>
</feature>
<dbReference type="InterPro" id="IPR013087">
    <property type="entry name" value="Znf_C2H2_type"/>
</dbReference>